<evidence type="ECO:0000259" key="1">
    <source>
        <dbReference type="Pfam" id="PF08268"/>
    </source>
</evidence>
<evidence type="ECO:0000313" key="2">
    <source>
        <dbReference type="EnsemblPlants" id="Solyc01g010797.1.1"/>
    </source>
</evidence>
<sequence length="320" mass="37265">MFDLFSFYFVNAFQNSVIPWYPNQLFWISINVILSGQNSFCSKKEFITPQMEKKGGKTSASVLQLDTFNNPCLNSVNGLFCGWESSYMQPAAIFNPSTKQVRFLPNPTEGKSWNKCSIPEENKYKVLLTTYNTRDRHTKYWIFTLGIDKLWRDTHYTFPCIPFTLPNVCISGVIYQLFMVDYISIVAFDVKSQKKIEIITLWNTIESVYYYQLIEVKDKSGITGCRKWVSGYFDLWILEKTPTGVPSIWNNTEPKSVSFFMARNLCWMELKIKGLPKENNIKGIYSYVGSLVPFGYLVQTGRRRGYMDMWILENPEIIKN</sequence>
<organism evidence="2">
    <name type="scientific">Solanum lycopersicum</name>
    <name type="common">Tomato</name>
    <name type="synonym">Lycopersicon esculentum</name>
    <dbReference type="NCBI Taxonomy" id="4081"/>
    <lineage>
        <taxon>Eukaryota</taxon>
        <taxon>Viridiplantae</taxon>
        <taxon>Streptophyta</taxon>
        <taxon>Embryophyta</taxon>
        <taxon>Tracheophyta</taxon>
        <taxon>Spermatophyta</taxon>
        <taxon>Magnoliopsida</taxon>
        <taxon>eudicotyledons</taxon>
        <taxon>Gunneridae</taxon>
        <taxon>Pentapetalae</taxon>
        <taxon>asterids</taxon>
        <taxon>lamiids</taxon>
        <taxon>Solanales</taxon>
        <taxon>Solanaceae</taxon>
        <taxon>Solanoideae</taxon>
        <taxon>Solaneae</taxon>
        <taxon>Solanum</taxon>
        <taxon>Solanum subgen. Lycopersicon</taxon>
    </lineage>
</organism>
<proteinExistence type="predicted"/>
<dbReference type="AlphaFoldDB" id="A0A3Q7EB39"/>
<dbReference type="InParanoid" id="A0A3Q7EB39"/>
<reference evidence="2" key="1">
    <citation type="journal article" date="2012" name="Nature">
        <title>The tomato genome sequence provides insights into fleshy fruit evolution.</title>
        <authorList>
            <consortium name="Tomato Genome Consortium"/>
        </authorList>
    </citation>
    <scope>NUCLEOTIDE SEQUENCE [LARGE SCALE GENOMIC DNA]</scope>
    <source>
        <strain evidence="2">cv. Heinz 1706</strain>
    </source>
</reference>
<dbReference type="Proteomes" id="UP000004994">
    <property type="component" value="Chromosome 1"/>
</dbReference>
<keyword evidence="3" id="KW-1185">Reference proteome</keyword>
<accession>A0A3Q7EB39</accession>
<dbReference type="InterPro" id="IPR017451">
    <property type="entry name" value="F-box-assoc_interact_dom"/>
</dbReference>
<dbReference type="EnsemblPlants" id="Solyc01g010797.1.1">
    <property type="protein sequence ID" value="Solyc01g010797.1.1"/>
    <property type="gene ID" value="Solyc01g010797.1"/>
</dbReference>
<dbReference type="NCBIfam" id="TIGR01640">
    <property type="entry name" value="F_box_assoc_1"/>
    <property type="match status" value="1"/>
</dbReference>
<dbReference type="Pfam" id="PF08268">
    <property type="entry name" value="FBA_3"/>
    <property type="match status" value="1"/>
</dbReference>
<dbReference type="InterPro" id="IPR013187">
    <property type="entry name" value="F-box-assoc_dom_typ3"/>
</dbReference>
<dbReference type="PANTHER" id="PTHR31111:SF139">
    <property type="entry name" value="F-BOX ASSOCIATED DOMAIN-CONTAINING PROTEIN"/>
    <property type="match status" value="1"/>
</dbReference>
<dbReference type="FunCoup" id="A0A3Q7EB39">
    <property type="interactions" value="343"/>
</dbReference>
<name>A0A3Q7EB39_SOLLC</name>
<protein>
    <recommendedName>
        <fullName evidence="1">F-box associated beta-propeller type 3 domain-containing protein</fullName>
    </recommendedName>
</protein>
<evidence type="ECO:0000313" key="3">
    <source>
        <dbReference type="Proteomes" id="UP000004994"/>
    </source>
</evidence>
<feature type="domain" description="F-box associated beta-propeller type 3" evidence="1">
    <location>
        <begin position="68"/>
        <end position="240"/>
    </location>
</feature>
<dbReference type="Gramene" id="Solyc01g010797.1.1">
    <property type="protein sequence ID" value="Solyc01g010797.1.1"/>
    <property type="gene ID" value="Solyc01g010797.1"/>
</dbReference>
<reference evidence="2" key="2">
    <citation type="submission" date="2019-01" db="UniProtKB">
        <authorList>
            <consortium name="EnsemblPlants"/>
        </authorList>
    </citation>
    <scope>IDENTIFICATION</scope>
    <source>
        <strain evidence="2">cv. Heinz 1706</strain>
    </source>
</reference>
<dbReference type="OMA" id="WISINVI"/>
<dbReference type="PANTHER" id="PTHR31111">
    <property type="entry name" value="BNAA05G37150D PROTEIN-RELATED"/>
    <property type="match status" value="1"/>
</dbReference>